<dbReference type="Pfam" id="PF01053">
    <property type="entry name" value="Cys_Met_Meta_PP"/>
    <property type="match status" value="1"/>
</dbReference>
<dbReference type="Gene3D" id="3.90.1150.10">
    <property type="entry name" value="Aspartate Aminotransferase, domain 1"/>
    <property type="match status" value="2"/>
</dbReference>
<dbReference type="InterPro" id="IPR015422">
    <property type="entry name" value="PyrdxlP-dep_Trfase_small"/>
</dbReference>
<organism evidence="5 6">
    <name type="scientific">Ophiocordyceps camponoti-floridani</name>
    <dbReference type="NCBI Taxonomy" id="2030778"/>
    <lineage>
        <taxon>Eukaryota</taxon>
        <taxon>Fungi</taxon>
        <taxon>Dikarya</taxon>
        <taxon>Ascomycota</taxon>
        <taxon>Pezizomycotina</taxon>
        <taxon>Sordariomycetes</taxon>
        <taxon>Hypocreomycetidae</taxon>
        <taxon>Hypocreales</taxon>
        <taxon>Ophiocordycipitaceae</taxon>
        <taxon>Ophiocordyceps</taxon>
    </lineage>
</organism>
<dbReference type="GO" id="GO:0005737">
    <property type="term" value="C:cytoplasm"/>
    <property type="evidence" value="ECO:0007669"/>
    <property type="project" value="TreeGrafter"/>
</dbReference>
<dbReference type="GO" id="GO:0019346">
    <property type="term" value="P:transsulfuration"/>
    <property type="evidence" value="ECO:0007669"/>
    <property type="project" value="InterPro"/>
</dbReference>
<dbReference type="AlphaFoldDB" id="A0A8H4Q6H8"/>
<name>A0A8H4Q6H8_9HYPO</name>
<keyword evidence="2 4" id="KW-0663">Pyridoxal phosphate</keyword>
<proteinExistence type="inferred from homology"/>
<sequence length="119" mass="13138">MEKQQANAQVIAEFLESLGLRVRYPGLKSHPQYELHWSLARGAGAVLSFETGDAEISERIVEATRLWAISMPEDIIRLCVGIEDPNDLIQDLSYALVHSGAVDMKEVIAKLGNSVLCDD</sequence>
<reference evidence="5 6" key="1">
    <citation type="journal article" date="2020" name="G3 (Bethesda)">
        <title>Genetic Underpinnings of Host Manipulation by Ophiocordyceps as Revealed by Comparative Transcriptomics.</title>
        <authorList>
            <person name="Will I."/>
            <person name="Das B."/>
            <person name="Trinh T."/>
            <person name="Brachmann A."/>
            <person name="Ohm R.A."/>
            <person name="de Bekker C."/>
        </authorList>
    </citation>
    <scope>NUCLEOTIDE SEQUENCE [LARGE SCALE GENOMIC DNA]</scope>
    <source>
        <strain evidence="5 6">EC05</strain>
    </source>
</reference>
<evidence type="ECO:0000256" key="3">
    <source>
        <dbReference type="ARBA" id="ARBA00023239"/>
    </source>
</evidence>
<evidence type="ECO:0000313" key="6">
    <source>
        <dbReference type="Proteomes" id="UP000562929"/>
    </source>
</evidence>
<dbReference type="GO" id="GO:0030170">
    <property type="term" value="F:pyridoxal phosphate binding"/>
    <property type="evidence" value="ECO:0007669"/>
    <property type="project" value="InterPro"/>
</dbReference>
<dbReference type="InterPro" id="IPR000277">
    <property type="entry name" value="Cys/Met-Metab_PyrdxlP-dep_enz"/>
</dbReference>
<evidence type="ECO:0000256" key="4">
    <source>
        <dbReference type="RuleBase" id="RU362118"/>
    </source>
</evidence>
<keyword evidence="3 5" id="KW-0456">Lyase</keyword>
<gene>
    <name evidence="5" type="ORF">GQ602_004270</name>
</gene>
<dbReference type="PANTHER" id="PTHR11808">
    <property type="entry name" value="TRANS-SULFURATION ENZYME FAMILY MEMBER"/>
    <property type="match status" value="1"/>
</dbReference>
<comment type="caution">
    <text evidence="5">The sequence shown here is derived from an EMBL/GenBank/DDBJ whole genome shotgun (WGS) entry which is preliminary data.</text>
</comment>
<dbReference type="GO" id="GO:0016846">
    <property type="term" value="F:carbon-sulfur lyase activity"/>
    <property type="evidence" value="ECO:0007669"/>
    <property type="project" value="TreeGrafter"/>
</dbReference>
<keyword evidence="6" id="KW-1185">Reference proteome</keyword>
<evidence type="ECO:0000256" key="2">
    <source>
        <dbReference type="ARBA" id="ARBA00022898"/>
    </source>
</evidence>
<dbReference type="SUPFAM" id="SSF53383">
    <property type="entry name" value="PLP-dependent transferases"/>
    <property type="match status" value="1"/>
</dbReference>
<dbReference type="Proteomes" id="UP000562929">
    <property type="component" value="Unassembled WGS sequence"/>
</dbReference>
<comment type="cofactor">
    <cofactor evidence="1 4">
        <name>pyridoxal 5'-phosphate</name>
        <dbReference type="ChEBI" id="CHEBI:597326"/>
    </cofactor>
</comment>
<dbReference type="PANTHER" id="PTHR11808:SF50">
    <property type="entry name" value="CYSTATHIONINE BETA-LYASE"/>
    <property type="match status" value="1"/>
</dbReference>
<dbReference type="OrthoDB" id="2545919at2759"/>
<comment type="similarity">
    <text evidence="4">Belongs to the trans-sulfuration enzymes family.</text>
</comment>
<evidence type="ECO:0000256" key="1">
    <source>
        <dbReference type="ARBA" id="ARBA00001933"/>
    </source>
</evidence>
<dbReference type="InterPro" id="IPR015424">
    <property type="entry name" value="PyrdxlP-dep_Trfase"/>
</dbReference>
<protein>
    <submittedName>
        <fullName evidence="5">Cystathionine beta-lyase</fullName>
    </submittedName>
</protein>
<accession>A0A8H4Q6H8</accession>
<evidence type="ECO:0000313" key="5">
    <source>
        <dbReference type="EMBL" id="KAF4587577.1"/>
    </source>
</evidence>
<dbReference type="EMBL" id="JAACLJ010000004">
    <property type="protein sequence ID" value="KAF4587577.1"/>
    <property type="molecule type" value="Genomic_DNA"/>
</dbReference>